<gene>
    <name evidence="1" type="ORF">IQ249_10990</name>
</gene>
<proteinExistence type="predicted"/>
<accession>A0A8J7JAA7</accession>
<dbReference type="RefSeq" id="WP_194029519.1">
    <property type="nucleotide sequence ID" value="NZ_JADEWZ010000014.1"/>
</dbReference>
<protein>
    <submittedName>
        <fullName evidence="1">Uncharacterized protein</fullName>
    </submittedName>
</protein>
<keyword evidence="2" id="KW-1185">Reference proteome</keyword>
<evidence type="ECO:0000313" key="2">
    <source>
        <dbReference type="Proteomes" id="UP000654482"/>
    </source>
</evidence>
<dbReference type="EMBL" id="JADEWZ010000014">
    <property type="protein sequence ID" value="MBE9116425.1"/>
    <property type="molecule type" value="Genomic_DNA"/>
</dbReference>
<evidence type="ECO:0000313" key="1">
    <source>
        <dbReference type="EMBL" id="MBE9116425.1"/>
    </source>
</evidence>
<reference evidence="1" key="1">
    <citation type="submission" date="2020-10" db="EMBL/GenBank/DDBJ databases">
        <authorList>
            <person name="Castelo-Branco R."/>
            <person name="Eusebio N."/>
            <person name="Adriana R."/>
            <person name="Vieira A."/>
            <person name="Brugerolle De Fraissinette N."/>
            <person name="Rezende De Castro R."/>
            <person name="Schneider M.P."/>
            <person name="Vasconcelos V."/>
            <person name="Leao P.N."/>
        </authorList>
    </citation>
    <scope>NUCLEOTIDE SEQUENCE</scope>
    <source>
        <strain evidence="1">LEGE 07157</strain>
    </source>
</reference>
<name>A0A8J7JAA7_9CYAN</name>
<sequence length="52" mass="6065">MGLQEFKGIPARSRSIVSLMLYPYLRLGFQEKPRSLFFSPIPLFFASIWSIK</sequence>
<dbReference type="AlphaFoldDB" id="A0A8J7JAA7"/>
<organism evidence="1 2">
    <name type="scientific">Lusitaniella coriacea LEGE 07157</name>
    <dbReference type="NCBI Taxonomy" id="945747"/>
    <lineage>
        <taxon>Bacteria</taxon>
        <taxon>Bacillati</taxon>
        <taxon>Cyanobacteriota</taxon>
        <taxon>Cyanophyceae</taxon>
        <taxon>Spirulinales</taxon>
        <taxon>Lusitaniellaceae</taxon>
        <taxon>Lusitaniella</taxon>
    </lineage>
</organism>
<dbReference type="Proteomes" id="UP000654482">
    <property type="component" value="Unassembled WGS sequence"/>
</dbReference>
<comment type="caution">
    <text evidence="1">The sequence shown here is derived from an EMBL/GenBank/DDBJ whole genome shotgun (WGS) entry which is preliminary data.</text>
</comment>